<gene>
    <name evidence="1" type="ORF">BKP37_15310</name>
</gene>
<dbReference type="Proteomes" id="UP000179524">
    <property type="component" value="Unassembled WGS sequence"/>
</dbReference>
<protein>
    <submittedName>
        <fullName evidence="1">Uncharacterized protein</fullName>
    </submittedName>
</protein>
<comment type="caution">
    <text evidence="1">The sequence shown here is derived from an EMBL/GenBank/DDBJ whole genome shotgun (WGS) entry which is preliminary data.</text>
</comment>
<reference evidence="1 2" key="1">
    <citation type="submission" date="2016-10" db="EMBL/GenBank/DDBJ databases">
        <title>Draft genome sequences of four alkaliphilic bacteria belonging to the Anaerobacillus genus.</title>
        <authorList>
            <person name="Bassil N.M."/>
            <person name="Lloyd J.R."/>
        </authorList>
    </citation>
    <scope>NUCLEOTIDE SEQUENCE [LARGE SCALE GENOMIC DNA]</scope>
    <source>
        <strain evidence="1 2">DSM 18345</strain>
    </source>
</reference>
<name>A0A1S2LHL6_9BACI</name>
<keyword evidence="2" id="KW-1185">Reference proteome</keyword>
<dbReference type="AlphaFoldDB" id="A0A1S2LHL6"/>
<sequence>MDLLIKWKGNKNAKLEIKRKKPFKILSIDGEGMKEVIPSYYKSRRIKSKMELMSQDGSNYFL</sequence>
<organism evidence="1 2">
    <name type="scientific">Anaerobacillus alkalilacustris</name>
    <dbReference type="NCBI Taxonomy" id="393763"/>
    <lineage>
        <taxon>Bacteria</taxon>
        <taxon>Bacillati</taxon>
        <taxon>Bacillota</taxon>
        <taxon>Bacilli</taxon>
        <taxon>Bacillales</taxon>
        <taxon>Bacillaceae</taxon>
        <taxon>Anaerobacillus</taxon>
    </lineage>
</organism>
<dbReference type="EMBL" id="MLQR01000036">
    <property type="protein sequence ID" value="OIJ11804.1"/>
    <property type="molecule type" value="Genomic_DNA"/>
</dbReference>
<accession>A0A1S2LHL6</accession>
<evidence type="ECO:0000313" key="2">
    <source>
        <dbReference type="Proteomes" id="UP000179524"/>
    </source>
</evidence>
<proteinExistence type="predicted"/>
<evidence type="ECO:0000313" key="1">
    <source>
        <dbReference type="EMBL" id="OIJ11804.1"/>
    </source>
</evidence>